<dbReference type="Proteomes" id="UP000325313">
    <property type="component" value="Unassembled WGS sequence"/>
</dbReference>
<protein>
    <submittedName>
        <fullName evidence="1">Uncharacterized protein</fullName>
    </submittedName>
</protein>
<dbReference type="EMBL" id="VDEP01000315">
    <property type="protein sequence ID" value="KAA1104878.1"/>
    <property type="molecule type" value="Genomic_DNA"/>
</dbReference>
<organism evidence="1 2">
    <name type="scientific">Puccinia graminis f. sp. tritici</name>
    <dbReference type="NCBI Taxonomy" id="56615"/>
    <lineage>
        <taxon>Eukaryota</taxon>
        <taxon>Fungi</taxon>
        <taxon>Dikarya</taxon>
        <taxon>Basidiomycota</taxon>
        <taxon>Pucciniomycotina</taxon>
        <taxon>Pucciniomycetes</taxon>
        <taxon>Pucciniales</taxon>
        <taxon>Pucciniaceae</taxon>
        <taxon>Puccinia</taxon>
    </lineage>
</organism>
<evidence type="ECO:0000313" key="2">
    <source>
        <dbReference type="Proteomes" id="UP000325313"/>
    </source>
</evidence>
<comment type="caution">
    <text evidence="1">The sequence shown here is derived from an EMBL/GenBank/DDBJ whole genome shotgun (WGS) entry which is preliminary data.</text>
</comment>
<dbReference type="AlphaFoldDB" id="A0A5B0PVS4"/>
<name>A0A5B0PVS4_PUCGR</name>
<sequence>MVLRVLTKQLPYPSPLTSVVASAVDIDPLDVFQINISIDGIRGFIYPDTVSSQVQISE</sequence>
<gene>
    <name evidence="1" type="ORF">PGTUg99_002992</name>
</gene>
<reference evidence="1 2" key="1">
    <citation type="submission" date="2019-05" db="EMBL/GenBank/DDBJ databases">
        <title>Emergence of the Ug99 lineage of the wheat stem rust pathogen through somatic hybridization.</title>
        <authorList>
            <person name="Li F."/>
            <person name="Upadhyaya N.M."/>
            <person name="Sperschneider J."/>
            <person name="Matny O."/>
            <person name="Nguyen-Phuc H."/>
            <person name="Mago R."/>
            <person name="Raley C."/>
            <person name="Miller M.E."/>
            <person name="Silverstein K.A.T."/>
            <person name="Henningsen E."/>
            <person name="Hirsch C.D."/>
            <person name="Visser B."/>
            <person name="Pretorius Z.A."/>
            <person name="Steffenson B.J."/>
            <person name="Schwessinger B."/>
            <person name="Dodds P.N."/>
            <person name="Figueroa M."/>
        </authorList>
    </citation>
    <scope>NUCLEOTIDE SEQUENCE [LARGE SCALE GENOMIC DNA]</scope>
    <source>
        <strain evidence="1 2">Ug99</strain>
    </source>
</reference>
<evidence type="ECO:0000313" key="1">
    <source>
        <dbReference type="EMBL" id="KAA1104878.1"/>
    </source>
</evidence>
<proteinExistence type="predicted"/>
<accession>A0A5B0PVS4</accession>